<dbReference type="PROSITE" id="PS50088">
    <property type="entry name" value="ANK_REPEAT"/>
    <property type="match status" value="6"/>
</dbReference>
<organism evidence="5 6">
    <name type="scientific">Talaromyces pinophilus</name>
    <name type="common">Penicillium pinophilum</name>
    <dbReference type="NCBI Taxonomy" id="128442"/>
    <lineage>
        <taxon>Eukaryota</taxon>
        <taxon>Fungi</taxon>
        <taxon>Dikarya</taxon>
        <taxon>Ascomycota</taxon>
        <taxon>Pezizomycotina</taxon>
        <taxon>Eurotiomycetes</taxon>
        <taxon>Eurotiomycetidae</taxon>
        <taxon>Eurotiales</taxon>
        <taxon>Trichocomaceae</taxon>
        <taxon>Talaromyces</taxon>
        <taxon>Talaromyces sect. Talaromyces</taxon>
    </lineage>
</organism>
<sequence length="672" mass="73419">MRRLLKWIRDGPSVQIFLTSRPHIRDVILKYLESQHTITVRANESDIQRFIEHEIGGPNDIAPKAMDEKLKRNMFAKILGSAKGVFLLPTLQVRTVLQAVTKRSREESLESLPSNLSEAFKGSITRILQQPSAMSELAKKIIPWVHFAERPLTVDELASSLAIKDDDTFFNSRGMPDPDILLHCCHGLVVINQETSTIRLVHYSLAEYLSNQEELFGSDQRQWHDRIATVCLRVLSFSPESHTEDIPLNYAATQWGHHLRKSDQTPGVALDMAKQYLDINCQNHINDCAGLNLLCDFMYKVRFRRERTPGKYPFAHMSAFFGLDKIILQSSWTVSDLNSKDAAGRTPLAWAAELGYHAAVMALIQKGATALNSTDDFNLSPLILAAVGGHRAVGQTLIEKGAAPNFSSSFQRTASLWAAEEHGNNDTLGMLAERSAASGSAGSLETLMRDAVRRGHKSAVETLIAKGAAIDSVDDSGRTALTLAVYRGNEDMVEMLVEKGAGLDVVDDAGRTPLVWAIRTGNDTLVRTLVEKGAAINSANMFGKTVLMEAVESGKDTITRILTERHDLALDAADMSGKTALMLAAETGKDTMARILTEKGAALDVVNALDQTALMVAAENGCNSVVGVLIEKGADVNFTNDFGETALTYAEIEGHHSVVETLTANGARILEA</sequence>
<dbReference type="Pfam" id="PF22939">
    <property type="entry name" value="WHD_GPIID"/>
    <property type="match status" value="1"/>
</dbReference>
<keyword evidence="6" id="KW-1185">Reference proteome</keyword>
<dbReference type="PANTHER" id="PTHR24198:SF193">
    <property type="match status" value="1"/>
</dbReference>
<dbReference type="InterPro" id="IPR054471">
    <property type="entry name" value="GPIID_WHD"/>
</dbReference>
<evidence type="ECO:0000259" key="4">
    <source>
        <dbReference type="Pfam" id="PF22939"/>
    </source>
</evidence>
<reference evidence="6" key="1">
    <citation type="journal article" date="2015" name="Genome Announc.">
        <title>Draft genome sequence of Talaromyces cellulolyticus strain Y-94, a source of lignocellulosic biomass-degrading enzymes.</title>
        <authorList>
            <person name="Fujii T."/>
            <person name="Koike H."/>
            <person name="Sawayama S."/>
            <person name="Yano S."/>
            <person name="Inoue H."/>
        </authorList>
    </citation>
    <scope>NUCLEOTIDE SEQUENCE [LARGE SCALE GENOMIC DNA]</scope>
    <source>
        <strain evidence="6">Y-94</strain>
    </source>
</reference>
<dbReference type="Pfam" id="PF12796">
    <property type="entry name" value="Ank_2"/>
    <property type="match status" value="3"/>
</dbReference>
<gene>
    <name evidence="5" type="ORF">TCE0_033f09536</name>
</gene>
<keyword evidence="2 3" id="KW-0040">ANK repeat</keyword>
<proteinExistence type="predicted"/>
<feature type="repeat" description="ANK" evidence="3">
    <location>
        <begin position="443"/>
        <end position="475"/>
    </location>
</feature>
<dbReference type="PANTHER" id="PTHR24198">
    <property type="entry name" value="ANKYRIN REPEAT AND PROTEIN KINASE DOMAIN-CONTAINING PROTEIN"/>
    <property type="match status" value="1"/>
</dbReference>
<dbReference type="PROSITE" id="PS50297">
    <property type="entry name" value="ANK_REP_REGION"/>
    <property type="match status" value="4"/>
</dbReference>
<dbReference type="InterPro" id="IPR036770">
    <property type="entry name" value="Ankyrin_rpt-contain_sf"/>
</dbReference>
<comment type="caution">
    <text evidence="5">The sequence shown here is derived from an EMBL/GenBank/DDBJ whole genome shotgun (WGS) entry which is preliminary data.</text>
</comment>
<dbReference type="Proteomes" id="UP000053095">
    <property type="component" value="Unassembled WGS sequence"/>
</dbReference>
<feature type="repeat" description="ANK" evidence="3">
    <location>
        <begin position="509"/>
        <end position="541"/>
    </location>
</feature>
<name>A0A6V8HC35_TALPI</name>
<feature type="repeat" description="ANK" evidence="3">
    <location>
        <begin position="476"/>
        <end position="508"/>
    </location>
</feature>
<dbReference type="SUPFAM" id="SSF48403">
    <property type="entry name" value="Ankyrin repeat"/>
    <property type="match status" value="1"/>
</dbReference>
<keyword evidence="1" id="KW-0677">Repeat</keyword>
<evidence type="ECO:0000256" key="3">
    <source>
        <dbReference type="PROSITE-ProRule" id="PRU00023"/>
    </source>
</evidence>
<feature type="repeat" description="ANK" evidence="3">
    <location>
        <begin position="343"/>
        <end position="375"/>
    </location>
</feature>
<feature type="repeat" description="ANK" evidence="3">
    <location>
        <begin position="576"/>
        <end position="608"/>
    </location>
</feature>
<dbReference type="InterPro" id="IPR002110">
    <property type="entry name" value="Ankyrin_rpt"/>
</dbReference>
<protein>
    <submittedName>
        <fullName evidence="5">Ankyrin repeat domain protein</fullName>
    </submittedName>
</protein>
<evidence type="ECO:0000313" key="5">
    <source>
        <dbReference type="EMBL" id="GAM38646.1"/>
    </source>
</evidence>
<feature type="domain" description="GPI inositol-deacylase winged helix" evidence="4">
    <location>
        <begin position="133"/>
        <end position="212"/>
    </location>
</feature>
<dbReference type="EMBL" id="DF933829">
    <property type="protein sequence ID" value="GAM38646.1"/>
    <property type="molecule type" value="Genomic_DNA"/>
</dbReference>
<dbReference type="AlphaFoldDB" id="A0A6V8HC35"/>
<dbReference type="SMART" id="SM00248">
    <property type="entry name" value="ANK"/>
    <property type="match status" value="9"/>
</dbReference>
<accession>A0A6V8HC35</accession>
<evidence type="ECO:0000256" key="1">
    <source>
        <dbReference type="ARBA" id="ARBA00022737"/>
    </source>
</evidence>
<evidence type="ECO:0000256" key="2">
    <source>
        <dbReference type="ARBA" id="ARBA00023043"/>
    </source>
</evidence>
<evidence type="ECO:0000313" key="6">
    <source>
        <dbReference type="Proteomes" id="UP000053095"/>
    </source>
</evidence>
<feature type="repeat" description="ANK" evidence="3">
    <location>
        <begin position="609"/>
        <end position="641"/>
    </location>
</feature>
<dbReference type="Gene3D" id="1.25.40.20">
    <property type="entry name" value="Ankyrin repeat-containing domain"/>
    <property type="match status" value="3"/>
</dbReference>